<dbReference type="CDD" id="cd22157">
    <property type="entry name" value="F-box_AtFBW1-like"/>
    <property type="match status" value="1"/>
</dbReference>
<feature type="domain" description="F-box" evidence="1">
    <location>
        <begin position="12"/>
        <end position="51"/>
    </location>
</feature>
<name>A0AAV8HUG9_9POAL</name>
<proteinExistence type="predicted"/>
<organism evidence="2 3">
    <name type="scientific">Rhynchospora pubera</name>
    <dbReference type="NCBI Taxonomy" id="906938"/>
    <lineage>
        <taxon>Eukaryota</taxon>
        <taxon>Viridiplantae</taxon>
        <taxon>Streptophyta</taxon>
        <taxon>Embryophyta</taxon>
        <taxon>Tracheophyta</taxon>
        <taxon>Spermatophyta</taxon>
        <taxon>Magnoliopsida</taxon>
        <taxon>Liliopsida</taxon>
        <taxon>Poales</taxon>
        <taxon>Cyperaceae</taxon>
        <taxon>Cyperoideae</taxon>
        <taxon>Rhynchosporeae</taxon>
        <taxon>Rhynchospora</taxon>
    </lineage>
</organism>
<dbReference type="InterPro" id="IPR055290">
    <property type="entry name" value="At3g26010-like"/>
</dbReference>
<dbReference type="InterPro" id="IPR056592">
    <property type="entry name" value="Beta-prop_At3g26010-like"/>
</dbReference>
<dbReference type="SMART" id="SM00256">
    <property type="entry name" value="FBOX"/>
    <property type="match status" value="1"/>
</dbReference>
<evidence type="ECO:0000259" key="1">
    <source>
        <dbReference type="SMART" id="SM00256"/>
    </source>
</evidence>
<comment type="caution">
    <text evidence="2">The sequence shown here is derived from an EMBL/GenBank/DDBJ whole genome shotgun (WGS) entry which is preliminary data.</text>
</comment>
<dbReference type="InterPro" id="IPR036047">
    <property type="entry name" value="F-box-like_dom_sf"/>
</dbReference>
<dbReference type="InterPro" id="IPR017451">
    <property type="entry name" value="F-box-assoc_interact_dom"/>
</dbReference>
<reference evidence="2" key="1">
    <citation type="submission" date="2022-08" db="EMBL/GenBank/DDBJ databases">
        <authorList>
            <person name="Marques A."/>
        </authorList>
    </citation>
    <scope>NUCLEOTIDE SEQUENCE</scope>
    <source>
        <strain evidence="2">RhyPub2mFocal</strain>
        <tissue evidence="2">Leaves</tissue>
    </source>
</reference>
<dbReference type="NCBIfam" id="TIGR01640">
    <property type="entry name" value="F_box_assoc_1"/>
    <property type="match status" value="1"/>
</dbReference>
<gene>
    <name evidence="2" type="ORF">LUZ62_034084</name>
</gene>
<dbReference type="InterPro" id="IPR001810">
    <property type="entry name" value="F-box_dom"/>
</dbReference>
<dbReference type="SUPFAM" id="SSF81383">
    <property type="entry name" value="F-box domain"/>
    <property type="match status" value="1"/>
</dbReference>
<dbReference type="Proteomes" id="UP001140206">
    <property type="component" value="Chromosome 1"/>
</dbReference>
<dbReference type="PANTHER" id="PTHR35546:SF130">
    <property type="entry name" value="EXPRESSED PROTEIN"/>
    <property type="match status" value="1"/>
</dbReference>
<dbReference type="Gene3D" id="1.20.1280.50">
    <property type="match status" value="1"/>
</dbReference>
<dbReference type="AlphaFoldDB" id="A0AAV8HUG9"/>
<keyword evidence="3" id="KW-1185">Reference proteome</keyword>
<protein>
    <submittedName>
        <fullName evidence="2">F-box and associated interaction domains-containing protein</fullName>
    </submittedName>
</protein>
<evidence type="ECO:0000313" key="2">
    <source>
        <dbReference type="EMBL" id="KAJ4821518.1"/>
    </source>
</evidence>
<dbReference type="Pfam" id="PF00646">
    <property type="entry name" value="F-box"/>
    <property type="match status" value="1"/>
</dbReference>
<accession>A0AAV8HUG9</accession>
<dbReference type="EMBL" id="JAMFTS010000001">
    <property type="protein sequence ID" value="KAJ4821518.1"/>
    <property type="molecule type" value="Genomic_DNA"/>
</dbReference>
<evidence type="ECO:0000313" key="3">
    <source>
        <dbReference type="Proteomes" id="UP001140206"/>
    </source>
</evidence>
<dbReference type="Pfam" id="PF24750">
    <property type="entry name" value="b-prop_At3g26010-like"/>
    <property type="match status" value="1"/>
</dbReference>
<sequence length="355" mass="40669">MQSNGEIWGGALPDDVVVEILSRLPPKPFFRSKCVSKTWLALSSPASRLNKHLQPTLRGFFWETRFQSGFTNISGGIDEVDATLSALPYHAVHDRCQIMDCCNGLLLVKCWFGCPTIEHMYVYNPATRKHIFIELLPPLSPKETFYGENFSLAFQPQDQSQFHVVCFRHSHNQNVCSNIFFTFSSNSGKWRQGENLECDLHVAYTPKPIFLDGKLHLRTEAHKVVSVDPKNNTSVVTNFDFLGLAKDDISEIGQSQGLLHFMSLNEFHMMSIWVPKTIHPQNWILKHQLSLDGMLFVSPWYWNLTLHPEKDVLFVHLGNGRILSIELQTAKSNEICVFSDRLCSTFWLYMPCFLV</sequence>
<dbReference type="PANTHER" id="PTHR35546">
    <property type="entry name" value="F-BOX PROTEIN INTERACTION DOMAIN PROTEIN-RELATED"/>
    <property type="match status" value="1"/>
</dbReference>